<keyword evidence="6" id="KW-0239">DNA-directed DNA polymerase</keyword>
<evidence type="ECO:0000256" key="2">
    <source>
        <dbReference type="ARBA" id="ARBA00014363"/>
    </source>
</evidence>
<dbReference type="Gene3D" id="3.40.50.300">
    <property type="entry name" value="P-loop containing nucleotide triphosphate hydrolases"/>
    <property type="match status" value="1"/>
</dbReference>
<comment type="catalytic activity">
    <reaction evidence="7">
        <text>DNA(n) + a 2'-deoxyribonucleoside 5'-triphosphate = DNA(n+1) + diphosphate</text>
        <dbReference type="Rhea" id="RHEA:22508"/>
        <dbReference type="Rhea" id="RHEA-COMP:17339"/>
        <dbReference type="Rhea" id="RHEA-COMP:17340"/>
        <dbReference type="ChEBI" id="CHEBI:33019"/>
        <dbReference type="ChEBI" id="CHEBI:61560"/>
        <dbReference type="ChEBI" id="CHEBI:173112"/>
        <dbReference type="EC" id="2.7.7.7"/>
    </reaction>
</comment>
<dbReference type="Pfam" id="PF09115">
    <property type="entry name" value="DNApol3-delta_C"/>
    <property type="match status" value="1"/>
</dbReference>
<evidence type="ECO:0000256" key="4">
    <source>
        <dbReference type="ARBA" id="ARBA00022695"/>
    </source>
</evidence>
<accession>A0A1Q8ETC4</accession>
<name>A0A1Q8ETC4_9PSED</name>
<evidence type="ECO:0000256" key="1">
    <source>
        <dbReference type="ARBA" id="ARBA00012417"/>
    </source>
</evidence>
<dbReference type="PANTHER" id="PTHR11669:SF8">
    <property type="entry name" value="DNA POLYMERASE III SUBUNIT DELTA"/>
    <property type="match status" value="1"/>
</dbReference>
<dbReference type="GO" id="GO:0003677">
    <property type="term" value="F:DNA binding"/>
    <property type="evidence" value="ECO:0007669"/>
    <property type="project" value="InterPro"/>
</dbReference>
<dbReference type="RefSeq" id="WP_075118706.1">
    <property type="nucleotide sequence ID" value="NZ_MSCT01000008.1"/>
</dbReference>
<keyword evidence="5" id="KW-0235">DNA replication</keyword>
<dbReference type="NCBIfam" id="NF004310">
    <property type="entry name" value="PRK05707.1"/>
    <property type="match status" value="1"/>
</dbReference>
<dbReference type="PANTHER" id="PTHR11669">
    <property type="entry name" value="REPLICATION FACTOR C / DNA POLYMERASE III GAMMA-TAU SUBUNIT"/>
    <property type="match status" value="1"/>
</dbReference>
<dbReference type="InterPro" id="IPR050238">
    <property type="entry name" value="DNA_Rep/Repair_Clamp_Loader"/>
</dbReference>
<keyword evidence="4" id="KW-0548">Nucleotidyltransferase</keyword>
<dbReference type="InterPro" id="IPR027417">
    <property type="entry name" value="P-loop_NTPase"/>
</dbReference>
<dbReference type="OrthoDB" id="9811073at2"/>
<evidence type="ECO:0000256" key="3">
    <source>
        <dbReference type="ARBA" id="ARBA00022679"/>
    </source>
</evidence>
<evidence type="ECO:0000256" key="6">
    <source>
        <dbReference type="ARBA" id="ARBA00022932"/>
    </source>
</evidence>
<dbReference type="GO" id="GO:0008408">
    <property type="term" value="F:3'-5' exonuclease activity"/>
    <property type="evidence" value="ECO:0007669"/>
    <property type="project" value="InterPro"/>
</dbReference>
<dbReference type="GO" id="GO:0009360">
    <property type="term" value="C:DNA polymerase III complex"/>
    <property type="evidence" value="ECO:0007669"/>
    <property type="project" value="InterPro"/>
</dbReference>
<dbReference type="Gene3D" id="1.20.272.10">
    <property type="match status" value="1"/>
</dbReference>
<reference evidence="9 10" key="1">
    <citation type="submission" date="2016-12" db="EMBL/GenBank/DDBJ databases">
        <authorList>
            <person name="Song W.-J."/>
            <person name="Kurnit D.M."/>
        </authorList>
    </citation>
    <scope>NUCLEOTIDE SEQUENCE [LARGE SCALE GENOMIC DNA]</scope>
    <source>
        <strain evidence="9 10">PCL1601</strain>
    </source>
</reference>
<evidence type="ECO:0000256" key="5">
    <source>
        <dbReference type="ARBA" id="ARBA00022705"/>
    </source>
</evidence>
<dbReference type="SUPFAM" id="SSF52540">
    <property type="entry name" value="P-loop containing nucleoside triphosphate hydrolases"/>
    <property type="match status" value="1"/>
</dbReference>
<dbReference type="InterPro" id="IPR015199">
    <property type="entry name" value="DNA_pol_III_delta_C"/>
</dbReference>
<dbReference type="GO" id="GO:0006261">
    <property type="term" value="P:DNA-templated DNA replication"/>
    <property type="evidence" value="ECO:0007669"/>
    <property type="project" value="TreeGrafter"/>
</dbReference>
<dbReference type="FunFam" id="3.40.50.300:FF:001108">
    <property type="entry name" value="DNA polymerase III subunit delta"/>
    <property type="match status" value="1"/>
</dbReference>
<comment type="caution">
    <text evidence="9">The sequence shown here is derived from an EMBL/GenBank/DDBJ whole genome shotgun (WGS) entry which is preliminary data.</text>
</comment>
<dbReference type="GO" id="GO:0003887">
    <property type="term" value="F:DNA-directed DNA polymerase activity"/>
    <property type="evidence" value="ECO:0007669"/>
    <property type="project" value="UniProtKB-KW"/>
</dbReference>
<feature type="domain" description="DNA polymerase III delta subunit C-terminal" evidence="8">
    <location>
        <begin position="210"/>
        <end position="321"/>
    </location>
</feature>
<evidence type="ECO:0000259" key="8">
    <source>
        <dbReference type="Pfam" id="PF09115"/>
    </source>
</evidence>
<dbReference type="InterPro" id="IPR004622">
    <property type="entry name" value="DNA_pol_HolB"/>
</dbReference>
<sequence length="328" mass="36233">MAEAFPWQDELWKQLAGRAQHAHAYLLHGPGGIGKRALAERLMARLLCQHPAGLDACGQCKSCLLLQAGSHPDNYVLEPEEADKAIKVDQVRDLVSFVVQTAQLGGRKVVLIEPVESMNINASNALLKSLEEPSGDTVLLLVSHQPSRLLPTIKSRCVQQACPLPSEAVSLQWLSRALPDCSEEERVELLTLAAGSPLAAVSLQAQGAREQRAQVVDGVKKLLKQQQSPTQLAEGWNAIPLLLLFDWFCDWSNLILRYQLTQDEEGLGLADMRKVVQYLAQKSSQAKVLEIQDWILAQRQKVLNKANLNRVLLLEALLVQWAALTGRN</sequence>
<dbReference type="Proteomes" id="UP000185578">
    <property type="component" value="Unassembled WGS sequence"/>
</dbReference>
<dbReference type="AlphaFoldDB" id="A0A1Q8ETC4"/>
<proteinExistence type="predicted"/>
<dbReference type="Pfam" id="PF13177">
    <property type="entry name" value="DNA_pol3_delta2"/>
    <property type="match status" value="1"/>
</dbReference>
<gene>
    <name evidence="9" type="ORF">BTN82_08530</name>
</gene>
<evidence type="ECO:0000256" key="7">
    <source>
        <dbReference type="ARBA" id="ARBA00049244"/>
    </source>
</evidence>
<protein>
    <recommendedName>
        <fullName evidence="2">DNA polymerase III subunit delta'</fullName>
        <ecNumber evidence="1">2.7.7.7</ecNumber>
    </recommendedName>
</protein>
<keyword evidence="3" id="KW-0808">Transferase</keyword>
<organism evidence="9 10">
    <name type="scientific">Pseudomonas chlororaphis</name>
    <dbReference type="NCBI Taxonomy" id="587753"/>
    <lineage>
        <taxon>Bacteria</taxon>
        <taxon>Pseudomonadati</taxon>
        <taxon>Pseudomonadota</taxon>
        <taxon>Gammaproteobacteria</taxon>
        <taxon>Pseudomonadales</taxon>
        <taxon>Pseudomonadaceae</taxon>
        <taxon>Pseudomonas</taxon>
    </lineage>
</organism>
<dbReference type="NCBIfam" id="TIGR00678">
    <property type="entry name" value="holB"/>
    <property type="match status" value="1"/>
</dbReference>
<evidence type="ECO:0000313" key="9">
    <source>
        <dbReference type="EMBL" id="OLF55036.1"/>
    </source>
</evidence>
<dbReference type="EMBL" id="MSCT01000008">
    <property type="protein sequence ID" value="OLF55036.1"/>
    <property type="molecule type" value="Genomic_DNA"/>
</dbReference>
<dbReference type="EC" id="2.7.7.7" evidence="1"/>
<evidence type="ECO:0000313" key="10">
    <source>
        <dbReference type="Proteomes" id="UP000185578"/>
    </source>
</evidence>